<keyword evidence="1" id="KW-0732">Signal</keyword>
<accession>A0A426TRZ5</accession>
<evidence type="ECO:0000313" key="3">
    <source>
        <dbReference type="EMBL" id="RRR66522.1"/>
    </source>
</evidence>
<feature type="signal peptide" evidence="1">
    <location>
        <begin position="1"/>
        <end position="28"/>
    </location>
</feature>
<organism evidence="3 4">
    <name type="scientific">Candidatus Viridilinea halotolerans</name>
    <dbReference type="NCBI Taxonomy" id="2491704"/>
    <lineage>
        <taxon>Bacteria</taxon>
        <taxon>Bacillati</taxon>
        <taxon>Chloroflexota</taxon>
        <taxon>Chloroflexia</taxon>
        <taxon>Chloroflexales</taxon>
        <taxon>Chloroflexineae</taxon>
        <taxon>Oscillochloridaceae</taxon>
        <taxon>Candidatus Viridilinea</taxon>
    </lineage>
</organism>
<feature type="domain" description="DUF11" evidence="2">
    <location>
        <begin position="1093"/>
        <end position="1195"/>
    </location>
</feature>
<evidence type="ECO:0000256" key="1">
    <source>
        <dbReference type="SAM" id="SignalP"/>
    </source>
</evidence>
<dbReference type="Proteomes" id="UP000280307">
    <property type="component" value="Unassembled WGS sequence"/>
</dbReference>
<dbReference type="SUPFAM" id="SSF110296">
    <property type="entry name" value="Oligoxyloglucan reducing end-specific cellobiohydrolase"/>
    <property type="match status" value="1"/>
</dbReference>
<dbReference type="InterPro" id="IPR015943">
    <property type="entry name" value="WD40/YVTN_repeat-like_dom_sf"/>
</dbReference>
<protein>
    <recommendedName>
        <fullName evidence="2">DUF11 domain-containing protein</fullName>
    </recommendedName>
</protein>
<dbReference type="EMBL" id="RSAS01000847">
    <property type="protein sequence ID" value="RRR66522.1"/>
    <property type="molecule type" value="Genomic_DNA"/>
</dbReference>
<name>A0A426TRZ5_9CHLR</name>
<gene>
    <name evidence="3" type="ORF">EI684_20630</name>
</gene>
<proteinExistence type="predicted"/>
<reference evidence="3 4" key="1">
    <citation type="submission" date="2018-12" db="EMBL/GenBank/DDBJ databases">
        <title>Genome Sequence of Candidatus Viridilinea halotolerans isolated from saline sulfide-rich spring.</title>
        <authorList>
            <person name="Grouzdev D.S."/>
            <person name="Burganskaya E.I."/>
            <person name="Krutkina M.S."/>
            <person name="Sukhacheva M.V."/>
            <person name="Gorlenko V.M."/>
        </authorList>
    </citation>
    <scope>NUCLEOTIDE SEQUENCE [LARGE SCALE GENOMIC DNA]</scope>
    <source>
        <strain evidence="3">Chok-6</strain>
    </source>
</reference>
<dbReference type="SUPFAM" id="SSF82171">
    <property type="entry name" value="DPP6 N-terminal domain-like"/>
    <property type="match status" value="1"/>
</dbReference>
<evidence type="ECO:0000259" key="2">
    <source>
        <dbReference type="Pfam" id="PF01345"/>
    </source>
</evidence>
<comment type="caution">
    <text evidence="3">The sequence shown here is derived from an EMBL/GenBank/DDBJ whole genome shotgun (WGS) entry which is preliminary data.</text>
</comment>
<dbReference type="Gene3D" id="2.130.10.10">
    <property type="entry name" value="YVTN repeat-like/Quinoprotein amine dehydrogenase"/>
    <property type="match status" value="1"/>
</dbReference>
<evidence type="ECO:0000313" key="4">
    <source>
        <dbReference type="Proteomes" id="UP000280307"/>
    </source>
</evidence>
<feature type="chain" id="PRO_5019017713" description="DUF11 domain-containing protein" evidence="1">
    <location>
        <begin position="29"/>
        <end position="1992"/>
    </location>
</feature>
<sequence>MLHRSLFTWSLALLMLFTMVVPPLPAAAQIPAYECNVYSVDPADPFCLLVPVQDATGAPLPGALVTVTFEGFSVSARAQQLVDGPLGQAVALLPLEQIGALPGDHLDIRVQVGNDVVREIIGYRPDPVTRTFMTDPFTLDITAPPAPLFGRVYMLDTETSTPVAGYTLELYRDRPEGEAELLDRFEAGERFDFALDPGDIPLGTRLWLVAERGDYYSLVAFEWRRAPLPMQIALNWPCGGIAPHGSSGKQLPHGSSGKQLPDPFCVIGTVTLNGEALEGVEVSAQLLSPDALDLTPVITQTRFFPQLTMPDPIYLMDIGRLTSQDVLSSTVVRFTARQDDLIGTLELTLADLRIHERWGARVVALELRQEHMPSAGLAGGQPSLVAATGNAERSMLYVGARDGLLLRRSHGMTGWQGLLGSSSTMRGQPELAALAAVRQASGGDLLAAGSLDGTLYLSRDHGNTWDVQTSTVGRVRALAFDPDGTLFVLGSTGFVQRTRADQMTSLPLPPAGTRALAAQAGIRYAGGPLGLFVLADAGTTWNQLRSEEVLALAVDPAGALLVGTRNGLFATNAAGTTWSDHGLTGAVSALARSADALLAITPAGLHQRDATGAWLPVALRDAATPQASLGTPSVYALQTVGAWSYAATQAGVMVSSDGGQNWSPFNPAFTQVTRDIALWPDAPIPHGSSGATLTDPAPPPVSTIMAVGPRGLFAVTQASITAVPLPITSNLNPATIQVSNDGSVLLLGRAGGPGGQLLVRSDADNWAVLDIGANRGISKIQFFPGPRGNTSAIIATHGDGLWLWERSAGLTPFPALASPNGGQLPIGAVWISPDPDPAPCMLVVGTQRVNAATPAATYTRPCDTTSAWVGPQNLVRPAGVAARSVTALIHAPTATDRLFAATDSGFFQGQVGGGWEPIFGLPIRPLALAASANYENDRTLLTGGIQAGVVRLFDATPDLDLRLSCPAQARGATSVACTLTTLNQGLLEADAGSIELTWGNGLQPTALNGNAVATSMPLVINRPPLRTGESISHTISFAVERVIRPGRSEVMAAAAAVPQEIFVLNNEARARLRLDYRDAPDPALVIGGQRMTPLGETGTLQLRLSNSGTQALTSTMRVTLQLPAGVELVEAVGATQPTSGTLEWTIDPLPVAGEAALRMSYRMPTSIPTGTQLLATAALAYDGDDRELANNQDQLELLPTPSAPEVIVLTNMSRLAARGPVAAARSALAAYVGMNGSLELPLDEVPPCADDPAGLRCAYDAWDASVAELTQSIYAKRDEDAIAALAMESVEARMALQAAIAAYVAPQIAALEAAPSYLYIIGDDDVIPYGAAPDLPDADPLAYPQSYYAMSIPWEDPLFSLFKADHYPTDRVYDELGVTTSRQPGGPQEIAAALQRYVAQGGTLMLNAGTVSGVAVQLTERVQQELCTMISARGLALGLGQGRSLACDTIPRSVAAGLPALSSSGRIIQVSDHAARHVIGDATANRIQEHTPGPDVLNLILLLGCHSGVTAGIADEPTLVTTLAHGGQPSFGFLNYAYAGTIAEEGAFAYAERLNLYLMDYLLNEADVTLADGLRRALADYEGMSGSFVHSNRHTKTVNGIALFGPPDYRLSLPRQAAAAAAPQASIATVTAAPQALATPGSVLQLGFSHRRQTTPDGNYYRSSSPGGTSHLLTDAGLPLQPGITIALAPSVGGALIRSGTYEDILGFDPVIFSAAPINSPQRYSERAYAGKSCDRPNILHTFSSGDGNRQLLITTGQWSPTAGTVQRLINTLSVELTAKQSGGQPAAFGGRVTNCRLNQRVRFNIRDGSGIARVEVVLIENGQFSVHPMRKTGPRWTATFEARAWSRYFIQAVGTDGSVTLETNDGNLYIVPDEHAPCGPECDINSALDDLHPTFSANGEVQIMNYSPTCRYEVGLASYAVHGSGLANQSLFDTAKKLLQPNASTTLRVRLPHCATQVDAFYGSAIANPAPPRYADRLLASQQITGGYCSP</sequence>
<dbReference type="Pfam" id="PF01345">
    <property type="entry name" value="DUF11"/>
    <property type="match status" value="1"/>
</dbReference>
<dbReference type="InterPro" id="IPR001434">
    <property type="entry name" value="OmcB-like_DUF11"/>
</dbReference>